<dbReference type="InterPro" id="IPR005811">
    <property type="entry name" value="SUCC_ACL_C"/>
</dbReference>
<dbReference type="InterPro" id="IPR011761">
    <property type="entry name" value="ATP-grasp"/>
</dbReference>
<dbReference type="InterPro" id="IPR017866">
    <property type="entry name" value="Succ-CoA_synthase_bsu_CS"/>
</dbReference>
<keyword evidence="6" id="KW-0460">Magnesium</keyword>
<evidence type="ECO:0000259" key="7">
    <source>
        <dbReference type="PROSITE" id="PS50975"/>
    </source>
</evidence>
<dbReference type="NCBIfam" id="TIGR01016">
    <property type="entry name" value="sucCoAbeta"/>
    <property type="match status" value="1"/>
</dbReference>
<dbReference type="GO" id="GO:0004775">
    <property type="term" value="F:succinate-CoA ligase (ADP-forming) activity"/>
    <property type="evidence" value="ECO:0007669"/>
    <property type="project" value="UniProtKB-EC"/>
</dbReference>
<dbReference type="FunFam" id="3.30.1490.20:FF:000002">
    <property type="entry name" value="Succinate--CoA ligase [ADP-forming] subunit beta"/>
    <property type="match status" value="1"/>
</dbReference>
<dbReference type="Gene3D" id="3.30.470.20">
    <property type="entry name" value="ATP-grasp fold, B domain"/>
    <property type="match status" value="1"/>
</dbReference>
<dbReference type="PANTHER" id="PTHR11815">
    <property type="entry name" value="SUCCINYL-COA SYNTHETASE BETA CHAIN"/>
    <property type="match status" value="1"/>
</dbReference>
<dbReference type="GO" id="GO:0005524">
    <property type="term" value="F:ATP binding"/>
    <property type="evidence" value="ECO:0007669"/>
    <property type="project" value="InterPro"/>
</dbReference>
<evidence type="ECO:0000256" key="2">
    <source>
        <dbReference type="ARBA" id="ARBA00022532"/>
    </source>
</evidence>
<dbReference type="Pfam" id="PF00549">
    <property type="entry name" value="Ligase_CoA"/>
    <property type="match status" value="1"/>
</dbReference>
<dbReference type="GO" id="GO:0042709">
    <property type="term" value="C:succinate-CoA ligase complex"/>
    <property type="evidence" value="ECO:0007669"/>
    <property type="project" value="UniProtKB-ARBA"/>
</dbReference>
<evidence type="ECO:0000256" key="3">
    <source>
        <dbReference type="ARBA" id="ARBA00022598"/>
    </source>
</evidence>
<dbReference type="InterPro" id="IPR013650">
    <property type="entry name" value="ATP-grasp_succ-CoA_synth-type"/>
</dbReference>
<accession>A0A3B0S7B4</accession>
<dbReference type="EMBL" id="UOEK01000230">
    <property type="protein sequence ID" value="VAW02225.1"/>
    <property type="molecule type" value="Genomic_DNA"/>
</dbReference>
<dbReference type="PROSITE" id="PS01217">
    <property type="entry name" value="SUCCINYL_COA_LIG_3"/>
    <property type="match status" value="1"/>
</dbReference>
<keyword evidence="3 8" id="KW-0436">Ligase</keyword>
<reference evidence="8" key="1">
    <citation type="submission" date="2018-06" db="EMBL/GenBank/DDBJ databases">
        <authorList>
            <person name="Zhirakovskaya E."/>
        </authorList>
    </citation>
    <scope>NUCLEOTIDE SEQUENCE</scope>
</reference>
<proteinExistence type="inferred from homology"/>
<dbReference type="FunFam" id="3.30.470.20:FF:000002">
    <property type="entry name" value="Succinate--CoA ligase [ADP-forming] subunit beta"/>
    <property type="match status" value="1"/>
</dbReference>
<keyword evidence="2" id="KW-0816">Tricarboxylic acid cycle</keyword>
<dbReference type="GO" id="GO:0005829">
    <property type="term" value="C:cytosol"/>
    <property type="evidence" value="ECO:0007669"/>
    <property type="project" value="TreeGrafter"/>
</dbReference>
<evidence type="ECO:0000256" key="4">
    <source>
        <dbReference type="ARBA" id="ARBA00022723"/>
    </source>
</evidence>
<comment type="cofactor">
    <cofactor evidence="1">
        <name>Mg(2+)</name>
        <dbReference type="ChEBI" id="CHEBI:18420"/>
    </cofactor>
</comment>
<dbReference type="Gene3D" id="3.30.1490.20">
    <property type="entry name" value="ATP-grasp fold, A domain"/>
    <property type="match status" value="1"/>
</dbReference>
<dbReference type="InterPro" id="IPR013815">
    <property type="entry name" value="ATP_grasp_subdomain_1"/>
</dbReference>
<evidence type="ECO:0000256" key="5">
    <source>
        <dbReference type="ARBA" id="ARBA00022741"/>
    </source>
</evidence>
<sequence>MKIHEYQAKELMKARGIAVPVGTMATTVEEAVAAVRPLIESSGNPVVVVKSQIHAGGRGKGRFKEHPDLGGVTVVLDGIKGGVEATEAKVRELADKMLGATLVTIQTGPEGKQVNRLYVEQGIDIATELYVSVVLDRSSSRNIVMVSTEGGTEIEEVAANTPEKILKEEITPGFGLLPFQARAIAYGLGLEGAAFKNGVKFMHLLADAAVELDTDMIEINPLVVTTDGDVMALDGKMSFESNALFRHPDVVAMRDDSEEDPAELEASGYDLSFIKLDGSIGCMVNGAGLAMATMDIIKYVGGEPANFLDVGGGATAEKVTAAFKIITRDPSVKGIFVNIFGGIMKCDTIAEGVVTAVKEVGLEVPLVVRLEGTNVELGKQIINESGLNVVSAEDMLDGAKKIVELTE</sequence>
<dbReference type="PIRSF" id="PIRSF001554">
    <property type="entry name" value="SucCS_beta"/>
    <property type="match status" value="1"/>
</dbReference>
<dbReference type="GO" id="GO:0006099">
    <property type="term" value="P:tricarboxylic acid cycle"/>
    <property type="evidence" value="ECO:0007669"/>
    <property type="project" value="UniProtKB-KW"/>
</dbReference>
<keyword evidence="4" id="KW-0479">Metal-binding</keyword>
<dbReference type="Gene3D" id="3.40.50.261">
    <property type="entry name" value="Succinyl-CoA synthetase domains"/>
    <property type="match status" value="1"/>
</dbReference>
<dbReference type="PROSITE" id="PS50975">
    <property type="entry name" value="ATP_GRASP"/>
    <property type="match status" value="1"/>
</dbReference>
<dbReference type="SUPFAM" id="SSF56059">
    <property type="entry name" value="Glutathione synthetase ATP-binding domain-like"/>
    <property type="match status" value="1"/>
</dbReference>
<dbReference type="SUPFAM" id="SSF52210">
    <property type="entry name" value="Succinyl-CoA synthetase domains"/>
    <property type="match status" value="1"/>
</dbReference>
<dbReference type="PANTHER" id="PTHR11815:SF10">
    <property type="entry name" value="SUCCINATE--COA LIGASE [GDP-FORMING] SUBUNIT BETA, MITOCHONDRIAL"/>
    <property type="match status" value="1"/>
</dbReference>
<dbReference type="FunFam" id="3.40.50.261:FF:000001">
    <property type="entry name" value="Succinate--CoA ligase [ADP-forming] subunit beta"/>
    <property type="match status" value="1"/>
</dbReference>
<protein>
    <submittedName>
        <fullName evidence="8">Succinyl-CoA ligase [ADP-forming] beta chain</fullName>
        <ecNumber evidence="8">6.2.1.5</ecNumber>
    </submittedName>
</protein>
<dbReference type="Pfam" id="PF08442">
    <property type="entry name" value="ATP-grasp_2"/>
    <property type="match status" value="1"/>
</dbReference>
<dbReference type="AlphaFoldDB" id="A0A3B0S7B4"/>
<keyword evidence="5" id="KW-0547">Nucleotide-binding</keyword>
<evidence type="ECO:0000313" key="8">
    <source>
        <dbReference type="EMBL" id="VAW02225.1"/>
    </source>
</evidence>
<feature type="domain" description="ATP-grasp" evidence="7">
    <location>
        <begin position="9"/>
        <end position="252"/>
    </location>
</feature>
<dbReference type="InterPro" id="IPR016102">
    <property type="entry name" value="Succinyl-CoA_synth-like"/>
</dbReference>
<dbReference type="GO" id="GO:0046872">
    <property type="term" value="F:metal ion binding"/>
    <property type="evidence" value="ECO:0007669"/>
    <property type="project" value="UniProtKB-KW"/>
</dbReference>
<dbReference type="HAMAP" id="MF_00558">
    <property type="entry name" value="Succ_CoA_beta"/>
    <property type="match status" value="1"/>
</dbReference>
<dbReference type="EC" id="6.2.1.5" evidence="8"/>
<dbReference type="NCBIfam" id="NF001913">
    <property type="entry name" value="PRK00696.1"/>
    <property type="match status" value="1"/>
</dbReference>
<evidence type="ECO:0000256" key="6">
    <source>
        <dbReference type="ARBA" id="ARBA00022842"/>
    </source>
</evidence>
<name>A0A3B0S7B4_9ZZZZ</name>
<organism evidence="8">
    <name type="scientific">hydrothermal vent metagenome</name>
    <dbReference type="NCBI Taxonomy" id="652676"/>
    <lineage>
        <taxon>unclassified sequences</taxon>
        <taxon>metagenomes</taxon>
        <taxon>ecological metagenomes</taxon>
    </lineage>
</organism>
<dbReference type="GO" id="GO:0006104">
    <property type="term" value="P:succinyl-CoA metabolic process"/>
    <property type="evidence" value="ECO:0007669"/>
    <property type="project" value="TreeGrafter"/>
</dbReference>
<gene>
    <name evidence="8" type="ORF">MNBD_ACTINO02-2657</name>
</gene>
<evidence type="ECO:0000256" key="1">
    <source>
        <dbReference type="ARBA" id="ARBA00001946"/>
    </source>
</evidence>
<dbReference type="InterPro" id="IPR005809">
    <property type="entry name" value="Succ_CoA_ligase-like_bsu"/>
</dbReference>